<dbReference type="Pfam" id="PF04969">
    <property type="entry name" value="CS"/>
    <property type="match status" value="1"/>
</dbReference>
<dbReference type="GO" id="GO:0005634">
    <property type="term" value="C:nucleus"/>
    <property type="evidence" value="ECO:0007669"/>
    <property type="project" value="EnsemblPlants"/>
</dbReference>
<keyword evidence="3" id="KW-1185">Reference proteome</keyword>
<evidence type="ECO:0000259" key="1">
    <source>
        <dbReference type="PROSITE" id="PS51203"/>
    </source>
</evidence>
<evidence type="ECO:0000313" key="2">
    <source>
        <dbReference type="EMBL" id="ABO95605.1"/>
    </source>
</evidence>
<dbReference type="RefSeq" id="XP_001417312.1">
    <property type="nucleotide sequence ID" value="XM_001417275.1"/>
</dbReference>
<dbReference type="eggNOG" id="KOG2265">
    <property type="taxonomic scope" value="Eukaryota"/>
</dbReference>
<dbReference type="OMA" id="RDVECSL"/>
<dbReference type="Proteomes" id="UP000001568">
    <property type="component" value="Chromosome 4"/>
</dbReference>
<dbReference type="PROSITE" id="PS51203">
    <property type="entry name" value="CS"/>
    <property type="match status" value="1"/>
</dbReference>
<dbReference type="InterPro" id="IPR008978">
    <property type="entry name" value="HSP20-like_chaperone"/>
</dbReference>
<dbReference type="HOGENOM" id="CLU_113495_0_0_1"/>
<dbReference type="InterPro" id="IPR007052">
    <property type="entry name" value="CS_dom"/>
</dbReference>
<sequence length="160" mass="17436">MDRLAPPARRAHVLACGRVAYEWEQTLDAVSVYVRAPPGARGRDLDVALEPTRARVGVKGNAPYMEHELWARVKASESTWTLADGELALTLVKATRGEAWRSPFAAHGDASDAKEDERDKQRLMLERFQAENPGFDFSDASFNGQTVPDASTFMGGCGGG</sequence>
<feature type="domain" description="CS" evidence="1">
    <location>
        <begin position="16"/>
        <end position="104"/>
    </location>
</feature>
<accession>A4RWD8</accession>
<protein>
    <recommendedName>
        <fullName evidence="1">CS domain-containing protein</fullName>
    </recommendedName>
</protein>
<dbReference type="GO" id="GO:0051082">
    <property type="term" value="F:unfolded protein binding"/>
    <property type="evidence" value="ECO:0007669"/>
    <property type="project" value="TreeGrafter"/>
</dbReference>
<dbReference type="GO" id="GO:0006457">
    <property type="term" value="P:protein folding"/>
    <property type="evidence" value="ECO:0007669"/>
    <property type="project" value="TreeGrafter"/>
</dbReference>
<organism evidence="2 3">
    <name type="scientific">Ostreococcus lucimarinus (strain CCE9901)</name>
    <dbReference type="NCBI Taxonomy" id="436017"/>
    <lineage>
        <taxon>Eukaryota</taxon>
        <taxon>Viridiplantae</taxon>
        <taxon>Chlorophyta</taxon>
        <taxon>Mamiellophyceae</taxon>
        <taxon>Mamiellales</taxon>
        <taxon>Bathycoccaceae</taxon>
        <taxon>Ostreococcus</taxon>
    </lineage>
</organism>
<dbReference type="SUPFAM" id="SSF49764">
    <property type="entry name" value="HSP20-like chaperones"/>
    <property type="match status" value="1"/>
</dbReference>
<dbReference type="GeneID" id="5001618"/>
<dbReference type="OrthoDB" id="515366at2759"/>
<reference evidence="2 3" key="1">
    <citation type="journal article" date="2007" name="Proc. Natl. Acad. Sci. U.S.A.">
        <title>The tiny eukaryote Ostreococcus provides genomic insights into the paradox of plankton speciation.</title>
        <authorList>
            <person name="Palenik B."/>
            <person name="Grimwood J."/>
            <person name="Aerts A."/>
            <person name="Rouze P."/>
            <person name="Salamov A."/>
            <person name="Putnam N."/>
            <person name="Dupont C."/>
            <person name="Jorgensen R."/>
            <person name="Derelle E."/>
            <person name="Rombauts S."/>
            <person name="Zhou K."/>
            <person name="Otillar R."/>
            <person name="Merchant S.S."/>
            <person name="Podell S."/>
            <person name="Gaasterland T."/>
            <person name="Napoli C."/>
            <person name="Gendler K."/>
            <person name="Manuell A."/>
            <person name="Tai V."/>
            <person name="Vallon O."/>
            <person name="Piganeau G."/>
            <person name="Jancek S."/>
            <person name="Heijde M."/>
            <person name="Jabbari K."/>
            <person name="Bowler C."/>
            <person name="Lohr M."/>
            <person name="Robbens S."/>
            <person name="Werner G."/>
            <person name="Dubchak I."/>
            <person name="Pazour G.J."/>
            <person name="Ren Q."/>
            <person name="Paulsen I."/>
            <person name="Delwiche C."/>
            <person name="Schmutz J."/>
            <person name="Rokhsar D."/>
            <person name="Van de Peer Y."/>
            <person name="Moreau H."/>
            <person name="Grigoriev I.V."/>
        </authorList>
    </citation>
    <scope>NUCLEOTIDE SEQUENCE [LARGE SCALE GENOMIC DNA]</scope>
    <source>
        <strain evidence="2 3">CCE9901</strain>
    </source>
</reference>
<name>A4RWD8_OSTLU</name>
<dbReference type="STRING" id="436017.A4RWD8"/>
<dbReference type="InterPro" id="IPR037898">
    <property type="entry name" value="NudC_fam"/>
</dbReference>
<gene>
    <name evidence="2" type="ORF">OSTLU_87073</name>
</gene>
<dbReference type="GO" id="GO:0005737">
    <property type="term" value="C:cytoplasm"/>
    <property type="evidence" value="ECO:0007669"/>
    <property type="project" value="EnsemblPlants"/>
</dbReference>
<dbReference type="CDD" id="cd06467">
    <property type="entry name" value="p23_NUDC_like"/>
    <property type="match status" value="1"/>
</dbReference>
<dbReference type="EMBL" id="CP000584">
    <property type="protein sequence ID" value="ABO95605.1"/>
    <property type="molecule type" value="Genomic_DNA"/>
</dbReference>
<dbReference type="Gramene" id="ABO95605">
    <property type="protein sequence ID" value="ABO95605"/>
    <property type="gene ID" value="OSTLU_87073"/>
</dbReference>
<dbReference type="Gene3D" id="2.60.40.790">
    <property type="match status" value="1"/>
</dbReference>
<proteinExistence type="predicted"/>
<evidence type="ECO:0000313" key="3">
    <source>
        <dbReference type="Proteomes" id="UP000001568"/>
    </source>
</evidence>
<dbReference type="PANTHER" id="PTHR12356:SF18">
    <property type="entry name" value="NUDC DOMAIN-CONTAINING PROTEIN 2"/>
    <property type="match status" value="1"/>
</dbReference>
<dbReference type="AlphaFoldDB" id="A4RWD8"/>
<dbReference type="KEGG" id="olu:OSTLU_87073"/>
<dbReference type="PANTHER" id="PTHR12356">
    <property type="entry name" value="NUCLEAR MOVEMENT PROTEIN NUDC"/>
    <property type="match status" value="1"/>
</dbReference>